<dbReference type="GO" id="GO:0045087">
    <property type="term" value="P:innate immune response"/>
    <property type="evidence" value="ECO:0007669"/>
    <property type="project" value="UniProtKB-KW"/>
</dbReference>
<keyword evidence="2" id="KW-0399">Innate immunity</keyword>
<dbReference type="PROSITE" id="PS51762">
    <property type="entry name" value="GH16_2"/>
    <property type="match status" value="1"/>
</dbReference>
<dbReference type="EMBL" id="GEBQ01012992">
    <property type="protein sequence ID" value="JAT26985.1"/>
    <property type="molecule type" value="Transcribed_RNA"/>
</dbReference>
<feature type="compositionally biased region" description="Basic and acidic residues" evidence="4">
    <location>
        <begin position="144"/>
        <end position="153"/>
    </location>
</feature>
<comment type="similarity">
    <text evidence="1">Belongs to the insect beta-1,3-glucan binding protein family.</text>
</comment>
<evidence type="ECO:0000256" key="3">
    <source>
        <dbReference type="ARBA" id="ARBA00022859"/>
    </source>
</evidence>
<dbReference type="PANTHER" id="PTHR10963:SF60">
    <property type="entry name" value="GRAM-NEGATIVE BACTERIA-BINDING PROTEIN 1-RELATED"/>
    <property type="match status" value="1"/>
</dbReference>
<dbReference type="GO" id="GO:0005975">
    <property type="term" value="P:carbohydrate metabolic process"/>
    <property type="evidence" value="ECO:0007669"/>
    <property type="project" value="InterPro"/>
</dbReference>
<dbReference type="Pfam" id="PF15886">
    <property type="entry name" value="CBM39"/>
    <property type="match status" value="1"/>
</dbReference>
<dbReference type="InterPro" id="IPR013320">
    <property type="entry name" value="ConA-like_dom_sf"/>
</dbReference>
<evidence type="ECO:0000256" key="1">
    <source>
        <dbReference type="ARBA" id="ARBA00008781"/>
    </source>
</evidence>
<dbReference type="Pfam" id="PF00722">
    <property type="entry name" value="Glyco_hydro_16"/>
    <property type="match status" value="1"/>
</dbReference>
<evidence type="ECO:0000259" key="5">
    <source>
        <dbReference type="PROSITE" id="PS51762"/>
    </source>
</evidence>
<feature type="domain" description="GH16" evidence="5">
    <location>
        <begin position="127"/>
        <end position="456"/>
    </location>
</feature>
<evidence type="ECO:0000313" key="7">
    <source>
        <dbReference type="EMBL" id="JAT26985.1"/>
    </source>
</evidence>
<organism evidence="7">
    <name type="scientific">Graphocephala atropunctata</name>
    <dbReference type="NCBI Taxonomy" id="36148"/>
    <lineage>
        <taxon>Eukaryota</taxon>
        <taxon>Metazoa</taxon>
        <taxon>Ecdysozoa</taxon>
        <taxon>Arthropoda</taxon>
        <taxon>Hexapoda</taxon>
        <taxon>Insecta</taxon>
        <taxon>Pterygota</taxon>
        <taxon>Neoptera</taxon>
        <taxon>Paraneoptera</taxon>
        <taxon>Hemiptera</taxon>
        <taxon>Auchenorrhyncha</taxon>
        <taxon>Membracoidea</taxon>
        <taxon>Cicadellidae</taxon>
        <taxon>Cicadellinae</taxon>
        <taxon>Cicadellini</taxon>
        <taxon>Graphocephala</taxon>
    </lineage>
</organism>
<keyword evidence="3" id="KW-0391">Immunity</keyword>
<name>A0A1B6LTI8_9HEMI</name>
<dbReference type="PROSITE" id="PS51969">
    <property type="entry name" value="CBM39"/>
    <property type="match status" value="1"/>
</dbReference>
<feature type="domain" description="CBM39" evidence="6">
    <location>
        <begin position="26"/>
        <end position="127"/>
    </location>
</feature>
<protein>
    <submittedName>
        <fullName evidence="7">Uncharacterized protein</fullName>
    </submittedName>
</protein>
<dbReference type="InterPro" id="IPR031756">
    <property type="entry name" value="BGBP_N"/>
</dbReference>
<dbReference type="InterPro" id="IPR000757">
    <property type="entry name" value="Beta-glucanase-like"/>
</dbReference>
<evidence type="ECO:0000256" key="4">
    <source>
        <dbReference type="SAM" id="MobiDB-lite"/>
    </source>
</evidence>
<evidence type="ECO:0000256" key="2">
    <source>
        <dbReference type="ARBA" id="ARBA00022588"/>
    </source>
</evidence>
<gene>
    <name evidence="7" type="ORF">g.20916</name>
</gene>
<dbReference type="AlphaFoldDB" id="A0A1B6LTI8"/>
<dbReference type="GO" id="GO:0004553">
    <property type="term" value="F:hydrolase activity, hydrolyzing O-glycosyl compounds"/>
    <property type="evidence" value="ECO:0007669"/>
    <property type="project" value="InterPro"/>
</dbReference>
<dbReference type="GO" id="GO:0030246">
    <property type="term" value="F:carbohydrate binding"/>
    <property type="evidence" value="ECO:0007669"/>
    <property type="project" value="InterPro"/>
</dbReference>
<proteinExistence type="inferred from homology"/>
<dbReference type="Gene3D" id="2.60.120.200">
    <property type="match status" value="1"/>
</dbReference>
<dbReference type="PANTHER" id="PTHR10963">
    <property type="entry name" value="GLYCOSYL HYDROLASE-RELATED"/>
    <property type="match status" value="1"/>
</dbReference>
<reference evidence="7" key="1">
    <citation type="submission" date="2015-11" db="EMBL/GenBank/DDBJ databases">
        <title>De novo transcriptome assembly of four potential Pierce s Disease insect vectors from Arizona vineyards.</title>
        <authorList>
            <person name="Tassone E.E."/>
        </authorList>
    </citation>
    <scope>NUCLEOTIDE SEQUENCE</scope>
</reference>
<sequence>MTRALAVAAAVITVFIYLSEVRCQKYVVPEATVELLTPRGIKIAIPDFVEGISLVAFHVNINEEFETLAHGHYGQDVIKKRDGFWTYNIPLVKVKQGDVIYYWIYAIIEGLGYHGLDRSYHVTQESPHGGTNPLPPLPTITTDRMPDPDDKCRRSSSSHNRRGGLCQDEVLLHKQFDNLDGWTHEIYIGGNQLEDEFTVFTKEARVSSLEHGNLVIQPIMLEEKFNENFVRIGSLNLEGCTSPVSGECHRRGASYLILPPVMSARVTSKNSFTFRYGAVEIRAKLPRGDWIVPELWLEPVNSNLGHNWGRMVLALSRGNIDLATPENNHLLEAGVTMNTTSQFSHLSRDIRWGQDFHTYKLIWTQERLEFSVDGETITTLTAGSGLRPSFFNEEFYITLGVHVAGGRDFPDSMRNKPWKNSHPKRFLKFWEAKETWRPTWDRDSALRVESVKVTAV</sequence>
<dbReference type="InterPro" id="IPR043030">
    <property type="entry name" value="BGBP_N_sf"/>
</dbReference>
<dbReference type="InterPro" id="IPR050546">
    <property type="entry name" value="Glycosyl_Hydrlase_16"/>
</dbReference>
<dbReference type="Gene3D" id="2.60.40.2140">
    <property type="entry name" value="Beta-1,3-glucan-recognition protein, N-terminal domain"/>
    <property type="match status" value="1"/>
</dbReference>
<feature type="region of interest" description="Disordered" evidence="4">
    <location>
        <begin position="124"/>
        <end position="162"/>
    </location>
</feature>
<accession>A0A1B6LTI8</accession>
<dbReference type="SUPFAM" id="SSF49899">
    <property type="entry name" value="Concanavalin A-like lectins/glucanases"/>
    <property type="match status" value="1"/>
</dbReference>
<evidence type="ECO:0000259" key="6">
    <source>
        <dbReference type="PROSITE" id="PS51969"/>
    </source>
</evidence>